<feature type="non-terminal residue" evidence="1">
    <location>
        <position position="1"/>
    </location>
</feature>
<evidence type="ECO:0000313" key="1">
    <source>
        <dbReference type="EMBL" id="KAF2072032.1"/>
    </source>
</evidence>
<dbReference type="InterPro" id="IPR032675">
    <property type="entry name" value="LRR_dom_sf"/>
</dbReference>
<accession>A0A8J4V2X6</accession>
<dbReference type="PANTHER" id="PTHR32556">
    <property type="entry name" value="F-BOX DOMAIN-CONTAINING PROTEIN-RELATED-RELATED"/>
    <property type="match status" value="1"/>
</dbReference>
<dbReference type="SUPFAM" id="SSF52047">
    <property type="entry name" value="RNI-like"/>
    <property type="match status" value="1"/>
</dbReference>
<comment type="caution">
    <text evidence="1">The sequence shown here is derived from an EMBL/GenBank/DDBJ whole genome shotgun (WGS) entry which is preliminary data.</text>
</comment>
<proteinExistence type="predicted"/>
<protein>
    <submittedName>
        <fullName evidence="1">Uncharacterized protein</fullName>
    </submittedName>
</protein>
<sequence length="410" mass="48615">YCWNENKLNTDRYHYLKVDKLKRLVIYFCQLNSEIIDTINQHFESLENIKIVYLNQGMFQPNKMFLLNQLAKKEFLTIDLHIYIKDDDFENIGHVSDEAYIIDQQNQIDFKTNLLQIMYDNENTDEFPYSLMVYFTQLVRAKSLCLTPYSDTIHLDFLHSLSKYSESFEKVEIQDVIPLYSFYRYLTSPQLKSLTVTLQFHFLMDIYYHEGQPHHQEYYNQYFKQIGFKDFDRAHEIQIESESFQMEGIDENDQLYCSILDNPGDHSIPSYTKHLWKQCLKELKTNTSITQLSITNPICDDDECNNVSACPRVHDLFIADFVDAFTTNTTIKTLSLSLWFNEDDPITFLTSDILSMILNNNSTLETLKLMYNDQQQKNYLTILAQEIKDKSVNTKCQIQITFTNTEYFKE</sequence>
<evidence type="ECO:0000313" key="2">
    <source>
        <dbReference type="Proteomes" id="UP000695562"/>
    </source>
</evidence>
<keyword evidence="2" id="KW-1185">Reference proteome</keyword>
<name>A0A8J4V2X6_9MYCE</name>
<dbReference type="PANTHER" id="PTHR32556:SF18">
    <property type="match status" value="1"/>
</dbReference>
<gene>
    <name evidence="1" type="ORF">CYY_006643</name>
</gene>
<dbReference type="Gene3D" id="3.80.10.10">
    <property type="entry name" value="Ribonuclease Inhibitor"/>
    <property type="match status" value="1"/>
</dbReference>
<reference evidence="1" key="1">
    <citation type="submission" date="2020-01" db="EMBL/GenBank/DDBJ databases">
        <title>Development of genomics and gene disruption for Polysphondylium violaceum indicates a role for the polyketide synthase stlB in stalk morphogenesis.</title>
        <authorList>
            <person name="Narita B."/>
            <person name="Kawabe Y."/>
            <person name="Kin K."/>
            <person name="Saito T."/>
            <person name="Gibbs R."/>
            <person name="Kuspa A."/>
            <person name="Muzny D."/>
            <person name="Queller D."/>
            <person name="Richards S."/>
            <person name="Strassman J."/>
            <person name="Sucgang R."/>
            <person name="Worley K."/>
            <person name="Schaap P."/>
        </authorList>
    </citation>
    <scope>NUCLEOTIDE SEQUENCE</scope>
    <source>
        <strain evidence="1">QSvi11</strain>
    </source>
</reference>
<dbReference type="EMBL" id="AJWJ01000316">
    <property type="protein sequence ID" value="KAF2072032.1"/>
    <property type="molecule type" value="Genomic_DNA"/>
</dbReference>
<dbReference type="Proteomes" id="UP000695562">
    <property type="component" value="Unassembled WGS sequence"/>
</dbReference>
<organism evidence="1 2">
    <name type="scientific">Polysphondylium violaceum</name>
    <dbReference type="NCBI Taxonomy" id="133409"/>
    <lineage>
        <taxon>Eukaryota</taxon>
        <taxon>Amoebozoa</taxon>
        <taxon>Evosea</taxon>
        <taxon>Eumycetozoa</taxon>
        <taxon>Dictyostelia</taxon>
        <taxon>Dictyosteliales</taxon>
        <taxon>Dictyosteliaceae</taxon>
        <taxon>Polysphondylium</taxon>
    </lineage>
</organism>
<dbReference type="AlphaFoldDB" id="A0A8J4V2X6"/>